<dbReference type="PIRSF" id="PIRSF000390">
    <property type="entry name" value="PLP_StrS"/>
    <property type="match status" value="1"/>
</dbReference>
<keyword evidence="1 4" id="KW-0663">Pyridoxal phosphate</keyword>
<keyword evidence="6" id="KW-0808">Transferase</keyword>
<dbReference type="PANTHER" id="PTHR30244:SF34">
    <property type="entry name" value="DTDP-4-AMINO-4,6-DIDEOXYGALACTOSE TRANSAMINASE"/>
    <property type="match status" value="1"/>
</dbReference>
<feature type="modified residue" description="N6-(pyridoxal phosphate)lysine" evidence="4">
    <location>
        <position position="183"/>
    </location>
</feature>
<evidence type="ECO:0000256" key="1">
    <source>
        <dbReference type="ARBA" id="ARBA00022898"/>
    </source>
</evidence>
<dbReference type="GO" id="GO:0008483">
    <property type="term" value="F:transaminase activity"/>
    <property type="evidence" value="ECO:0007669"/>
    <property type="project" value="UniProtKB-KW"/>
</dbReference>
<feature type="active site" description="Proton acceptor" evidence="3">
    <location>
        <position position="183"/>
    </location>
</feature>
<organism evidence="6 7">
    <name type="scientific">Aeromonas allosaccharophila</name>
    <dbReference type="NCBI Taxonomy" id="656"/>
    <lineage>
        <taxon>Bacteria</taxon>
        <taxon>Pseudomonadati</taxon>
        <taxon>Pseudomonadota</taxon>
        <taxon>Gammaproteobacteria</taxon>
        <taxon>Aeromonadales</taxon>
        <taxon>Aeromonadaceae</taxon>
        <taxon>Aeromonas</taxon>
    </lineage>
</organism>
<evidence type="ECO:0000256" key="3">
    <source>
        <dbReference type="PIRSR" id="PIRSR000390-1"/>
    </source>
</evidence>
<proteinExistence type="inferred from homology"/>
<reference evidence="6 7" key="1">
    <citation type="submission" date="2020-12" db="EMBL/GenBank/DDBJ databases">
        <title>FDA dAtabase for Regulatory Grade micrObial Sequences (FDA-ARGOS): Supporting development and validation of Infectious Disease Dx tests.</title>
        <authorList>
            <person name="Sproer C."/>
            <person name="Gronow S."/>
            <person name="Severitt S."/>
            <person name="Schroder I."/>
            <person name="Tallon L."/>
            <person name="Sadzewicz L."/>
            <person name="Zhao X."/>
            <person name="Boylan J."/>
            <person name="Ott S."/>
            <person name="Bowen H."/>
            <person name="Vavikolanu K."/>
            <person name="Mehta A."/>
            <person name="Aluvathingal J."/>
            <person name="Nadendla S."/>
            <person name="Lowell S."/>
            <person name="Myers T."/>
            <person name="Yan Y."/>
            <person name="Sichtig H."/>
        </authorList>
    </citation>
    <scope>NUCLEOTIDE SEQUENCE [LARGE SCALE GENOMIC DNA]</scope>
    <source>
        <strain evidence="6 7">FDAARGOS_933</strain>
    </source>
</reference>
<evidence type="ECO:0000256" key="2">
    <source>
        <dbReference type="ARBA" id="ARBA00037999"/>
    </source>
</evidence>
<dbReference type="EC" id="2.6.1.92" evidence="6"/>
<evidence type="ECO:0000313" key="7">
    <source>
        <dbReference type="Proteomes" id="UP000595101"/>
    </source>
</evidence>
<dbReference type="SUPFAM" id="SSF53383">
    <property type="entry name" value="PLP-dependent transferases"/>
    <property type="match status" value="1"/>
</dbReference>
<name>A0A7T2PIF5_9GAMM</name>
<dbReference type="InterPro" id="IPR015422">
    <property type="entry name" value="PyrdxlP-dep_Trfase_small"/>
</dbReference>
<comment type="similarity">
    <text evidence="2 5">Belongs to the DegT/DnrJ/EryC1 family.</text>
</comment>
<evidence type="ECO:0000313" key="6">
    <source>
        <dbReference type="EMBL" id="QPR56304.1"/>
    </source>
</evidence>
<dbReference type="InterPro" id="IPR020026">
    <property type="entry name" value="PseC"/>
</dbReference>
<dbReference type="GO" id="GO:0000271">
    <property type="term" value="P:polysaccharide biosynthetic process"/>
    <property type="evidence" value="ECO:0007669"/>
    <property type="project" value="TreeGrafter"/>
</dbReference>
<dbReference type="Pfam" id="PF01041">
    <property type="entry name" value="DegT_DnrJ_EryC1"/>
    <property type="match status" value="1"/>
</dbReference>
<dbReference type="EMBL" id="CP065745">
    <property type="protein sequence ID" value="QPR56304.1"/>
    <property type="molecule type" value="Genomic_DNA"/>
</dbReference>
<dbReference type="AlphaFoldDB" id="A0A7T2PIF5"/>
<evidence type="ECO:0000256" key="4">
    <source>
        <dbReference type="PIRSR" id="PIRSR000390-2"/>
    </source>
</evidence>
<protein>
    <submittedName>
        <fullName evidence="6">UDP-4-amino-4, 6-dideoxy-N-acetyl-beta-L-altrosamine transaminase</fullName>
        <ecNumber evidence="6">2.6.1.92</ecNumber>
    </submittedName>
</protein>
<keyword evidence="6" id="KW-0032">Aminotransferase</keyword>
<accession>A0A7T2PIF5</accession>
<dbReference type="Gene3D" id="3.40.640.10">
    <property type="entry name" value="Type I PLP-dependent aspartate aminotransferase-like (Major domain)"/>
    <property type="match status" value="1"/>
</dbReference>
<dbReference type="GeneID" id="60785515"/>
<dbReference type="PANTHER" id="PTHR30244">
    <property type="entry name" value="TRANSAMINASE"/>
    <property type="match status" value="1"/>
</dbReference>
<dbReference type="NCBIfam" id="TIGR03588">
    <property type="entry name" value="PseC"/>
    <property type="match status" value="1"/>
</dbReference>
<dbReference type="InterPro" id="IPR015424">
    <property type="entry name" value="PyrdxlP-dep_Trfase"/>
</dbReference>
<dbReference type="CDD" id="cd00616">
    <property type="entry name" value="AHBA_syn"/>
    <property type="match status" value="1"/>
</dbReference>
<dbReference type="Gene3D" id="3.90.1150.10">
    <property type="entry name" value="Aspartate Aminotransferase, domain 1"/>
    <property type="match status" value="1"/>
</dbReference>
<dbReference type="Proteomes" id="UP000595101">
    <property type="component" value="Chromosome"/>
</dbReference>
<evidence type="ECO:0000256" key="5">
    <source>
        <dbReference type="RuleBase" id="RU004508"/>
    </source>
</evidence>
<dbReference type="InterPro" id="IPR000653">
    <property type="entry name" value="DegT/StrS_aminotransferase"/>
</dbReference>
<dbReference type="InterPro" id="IPR015421">
    <property type="entry name" value="PyrdxlP-dep_Trfase_major"/>
</dbReference>
<dbReference type="GO" id="GO:0030170">
    <property type="term" value="F:pyridoxal phosphate binding"/>
    <property type="evidence" value="ECO:0007669"/>
    <property type="project" value="TreeGrafter"/>
</dbReference>
<dbReference type="KEGG" id="aall:I6G90_07875"/>
<dbReference type="RefSeq" id="WP_197930604.1">
    <property type="nucleotide sequence ID" value="NZ_CP065745.1"/>
</dbReference>
<gene>
    <name evidence="6" type="primary">pseC</name>
    <name evidence="6" type="ORF">I6G90_07875</name>
</gene>
<sequence>MIPYGKHNISKADISAVCDVLESMYITQGPKVAEFEQALCNYTGAKYCIVVASGTAALHLAVAALNLPEGSEGITTANTFAATANSMVYCGLVPVFADIDAATYNIDPYSLAQLITPKTSLLTPVHFAGQPADMEVIKEIADKHNLRVIEDAAHAIGSTYRDGNRVGCCKYSDATIFSFHPVKTITCGEGGAILTNDLSLYEKILLLRNHGVTKDITKIGVDLGPWFYEMQTLGWHYRMTDMQAALGLSQLKRLDEFKAQRRASVARYNEAFSDIPWITIPYEDENISSCFHLYVVLIDFSAIGKTRRQVMDLLFNKGVGTQVHYIPVYHHPWYQQHYDYPEGMCPITENYYQACLSLPLYSSLSHVEQDQVIAAIRSLPS</sequence>